<accession>A0A158EHI6</accession>
<sequence>MTGNSQLTGVTRDDASDSSMAMPRALTGAQRQRAYRLRRKRAVIDAIGEEALASRITLLAMLGDALAALEASGTSTMLIEIKRESVTRVLKAIVTRYGIDLTG</sequence>
<evidence type="ECO:0000313" key="2">
    <source>
        <dbReference type="EMBL" id="SAL06325.1"/>
    </source>
</evidence>
<protein>
    <submittedName>
        <fullName evidence="2">Uncharacterized protein</fullName>
    </submittedName>
</protein>
<dbReference type="Proteomes" id="UP000071859">
    <property type="component" value="Unassembled WGS sequence"/>
</dbReference>
<dbReference type="RefSeq" id="WP_062612229.1">
    <property type="nucleotide sequence ID" value="NZ_FCOX02000111.1"/>
</dbReference>
<gene>
    <name evidence="2" type="ORF">AWB78_08009</name>
</gene>
<dbReference type="OrthoDB" id="9133458at2"/>
<name>A0A158EHI6_9BURK</name>
<feature type="region of interest" description="Disordered" evidence="1">
    <location>
        <begin position="1"/>
        <end position="32"/>
    </location>
</feature>
<evidence type="ECO:0000256" key="1">
    <source>
        <dbReference type="SAM" id="MobiDB-lite"/>
    </source>
</evidence>
<reference evidence="2" key="1">
    <citation type="submission" date="2016-01" db="EMBL/GenBank/DDBJ databases">
        <authorList>
            <person name="Peeters C."/>
        </authorList>
    </citation>
    <scope>NUCLEOTIDE SEQUENCE</scope>
    <source>
        <strain evidence="2">LMG 29321</strain>
    </source>
</reference>
<keyword evidence="3" id="KW-1185">Reference proteome</keyword>
<proteinExistence type="predicted"/>
<dbReference type="AlphaFoldDB" id="A0A158EHI6"/>
<comment type="caution">
    <text evidence="2">The sequence shown here is derived from an EMBL/GenBank/DDBJ whole genome shotgun (WGS) entry which is preliminary data.</text>
</comment>
<dbReference type="EMBL" id="FCOX02000111">
    <property type="protein sequence ID" value="SAL06325.1"/>
    <property type="molecule type" value="Genomic_DNA"/>
</dbReference>
<evidence type="ECO:0000313" key="3">
    <source>
        <dbReference type="Proteomes" id="UP000071859"/>
    </source>
</evidence>
<organism evidence="2 3">
    <name type="scientific">Caballeronia calidae</name>
    <dbReference type="NCBI Taxonomy" id="1777139"/>
    <lineage>
        <taxon>Bacteria</taxon>
        <taxon>Pseudomonadati</taxon>
        <taxon>Pseudomonadota</taxon>
        <taxon>Betaproteobacteria</taxon>
        <taxon>Burkholderiales</taxon>
        <taxon>Burkholderiaceae</taxon>
        <taxon>Caballeronia</taxon>
    </lineage>
</organism>